<dbReference type="EMBL" id="VFBM01000006">
    <property type="protein sequence ID" value="TNX91788.1"/>
    <property type="molecule type" value="Genomic_DNA"/>
</dbReference>
<dbReference type="AlphaFoldDB" id="A0A8H2PRE0"/>
<protein>
    <submittedName>
        <fullName evidence="2">Uncharacterized protein</fullName>
    </submittedName>
</protein>
<dbReference type="Proteomes" id="UP000314285">
    <property type="component" value="Unassembled WGS sequence"/>
</dbReference>
<feature type="signal peptide" evidence="1">
    <location>
        <begin position="1"/>
        <end position="22"/>
    </location>
</feature>
<accession>A0A8H2PRE0</accession>
<keyword evidence="1" id="KW-0732">Signal</keyword>
<sequence length="168" mass="19179">MHFFKYIVLMVFSINASTAVFAQSVELPVLKVMAEPEMRQETGFIPYQERKSEQRALQHRMMQIEDDLQNITVNAHPVRNIEASEGRPEVNMDHLPLALQQHLLAIAAGLQSDNPMRGLEIMLQPFRNESGQIQWDLGKVSLGTLETQALREIDFSQPVTTTPRLRIN</sequence>
<evidence type="ECO:0000313" key="2">
    <source>
        <dbReference type="EMBL" id="TNX91788.1"/>
    </source>
</evidence>
<dbReference type="RefSeq" id="WP_005024169.1">
    <property type="nucleotide sequence ID" value="NZ_BKVS01000001.1"/>
</dbReference>
<comment type="caution">
    <text evidence="2">The sequence shown here is derived from an EMBL/GenBank/DDBJ whole genome shotgun (WGS) entry which is preliminary data.</text>
</comment>
<evidence type="ECO:0000256" key="1">
    <source>
        <dbReference type="SAM" id="SignalP"/>
    </source>
</evidence>
<organism evidence="2 3">
    <name type="scientific">Acinetobacter radioresistens</name>
    <dbReference type="NCBI Taxonomy" id="40216"/>
    <lineage>
        <taxon>Bacteria</taxon>
        <taxon>Pseudomonadati</taxon>
        <taxon>Pseudomonadota</taxon>
        <taxon>Gammaproteobacteria</taxon>
        <taxon>Moraxellales</taxon>
        <taxon>Moraxellaceae</taxon>
        <taxon>Acinetobacter</taxon>
    </lineage>
</organism>
<reference evidence="2 3" key="1">
    <citation type="submission" date="2019-06" db="EMBL/GenBank/DDBJ databases">
        <title>Genome of Acinetobacter radioresistens APH1, a phenol degrading strain.</title>
        <authorList>
            <person name="Liu Y."/>
        </authorList>
    </citation>
    <scope>NUCLEOTIDE SEQUENCE [LARGE SCALE GENOMIC DNA]</scope>
    <source>
        <strain evidence="2 3">APH1</strain>
    </source>
</reference>
<proteinExistence type="predicted"/>
<evidence type="ECO:0000313" key="3">
    <source>
        <dbReference type="Proteomes" id="UP000314285"/>
    </source>
</evidence>
<name>A0A8H2PRE0_ACIRA</name>
<gene>
    <name evidence="2" type="ORF">FHY67_09570</name>
</gene>
<feature type="chain" id="PRO_5034103333" evidence="1">
    <location>
        <begin position="23"/>
        <end position="168"/>
    </location>
</feature>